<organism evidence="13 14">
    <name type="scientific">Virgibacillus massiliensis</name>
    <dbReference type="NCBI Taxonomy" id="1462526"/>
    <lineage>
        <taxon>Bacteria</taxon>
        <taxon>Bacillati</taxon>
        <taxon>Bacillota</taxon>
        <taxon>Bacilli</taxon>
        <taxon>Bacillales</taxon>
        <taxon>Bacillaceae</taxon>
        <taxon>Virgibacillus</taxon>
    </lineage>
</organism>
<dbReference type="InterPro" id="IPR005835">
    <property type="entry name" value="NTP_transferase_dom"/>
</dbReference>
<dbReference type="STRING" id="1462526.BN990_00970"/>
<evidence type="ECO:0000256" key="8">
    <source>
        <dbReference type="ARBA" id="ARBA00022842"/>
    </source>
</evidence>
<dbReference type="PANTHER" id="PTHR43532:SF1">
    <property type="entry name" value="GLUCOSE-1-PHOSPHATE THYMIDYLYLTRANSFERASE 1"/>
    <property type="match status" value="1"/>
</dbReference>
<dbReference type="Gene3D" id="3.90.550.10">
    <property type="entry name" value="Spore Coat Polysaccharide Biosynthesis Protein SpsA, Chain A"/>
    <property type="match status" value="1"/>
</dbReference>
<proteinExistence type="inferred from homology"/>
<evidence type="ECO:0000256" key="5">
    <source>
        <dbReference type="ARBA" id="ARBA00022679"/>
    </source>
</evidence>
<name>A0A024Q8T5_9BACI</name>
<evidence type="ECO:0000256" key="11">
    <source>
        <dbReference type="ARBA" id="ARBA00049336"/>
    </source>
</evidence>
<evidence type="ECO:0000313" key="13">
    <source>
        <dbReference type="EMBL" id="CDQ38697.1"/>
    </source>
</evidence>
<evidence type="ECO:0000313" key="14">
    <source>
        <dbReference type="Proteomes" id="UP000028875"/>
    </source>
</evidence>
<comment type="cofactor">
    <cofactor evidence="1">
        <name>Mg(2+)</name>
        <dbReference type="ChEBI" id="CHEBI:18420"/>
    </cofactor>
</comment>
<dbReference type="InterPro" id="IPR029044">
    <property type="entry name" value="Nucleotide-diphossugar_trans"/>
</dbReference>
<evidence type="ECO:0000256" key="7">
    <source>
        <dbReference type="ARBA" id="ARBA00022723"/>
    </source>
</evidence>
<dbReference type="OrthoDB" id="9803871at2"/>
<evidence type="ECO:0000256" key="1">
    <source>
        <dbReference type="ARBA" id="ARBA00001946"/>
    </source>
</evidence>
<keyword evidence="7" id="KW-0479">Metal-binding</keyword>
<reference evidence="13 14" key="1">
    <citation type="submission" date="2014-03" db="EMBL/GenBank/DDBJ databases">
        <authorList>
            <person name="Urmite Genomes U."/>
        </authorList>
    </citation>
    <scope>NUCLEOTIDE SEQUENCE [LARGE SCALE GENOMIC DNA]</scope>
    <source>
        <strain evidence="13 14">Vm-5</strain>
    </source>
</reference>
<evidence type="ECO:0000256" key="6">
    <source>
        <dbReference type="ARBA" id="ARBA00022695"/>
    </source>
</evidence>
<evidence type="ECO:0000256" key="10">
    <source>
        <dbReference type="ARBA" id="ARBA00032598"/>
    </source>
</evidence>
<keyword evidence="6" id="KW-0548">Nucleotidyltransferase</keyword>
<evidence type="ECO:0000256" key="2">
    <source>
        <dbReference type="ARBA" id="ARBA00010480"/>
    </source>
</evidence>
<dbReference type="EMBL" id="CCDP010000001">
    <property type="protein sequence ID" value="CDQ38697.1"/>
    <property type="molecule type" value="Genomic_DNA"/>
</dbReference>
<dbReference type="GO" id="GO:0008879">
    <property type="term" value="F:glucose-1-phosphate thymidylyltransferase activity"/>
    <property type="evidence" value="ECO:0007669"/>
    <property type="project" value="UniProtKB-EC"/>
</dbReference>
<keyword evidence="14" id="KW-1185">Reference proteome</keyword>
<gene>
    <name evidence="13" type="primary">rmlA</name>
    <name evidence="13" type="ORF">BN990_00970</name>
</gene>
<dbReference type="eggNOG" id="COG1209">
    <property type="taxonomic scope" value="Bacteria"/>
</dbReference>
<accession>A0A024Q8T5</accession>
<evidence type="ECO:0000256" key="4">
    <source>
        <dbReference type="ARBA" id="ARBA00017654"/>
    </source>
</evidence>
<evidence type="ECO:0000256" key="3">
    <source>
        <dbReference type="ARBA" id="ARBA00012461"/>
    </source>
</evidence>
<keyword evidence="5 13" id="KW-0808">Transferase</keyword>
<comment type="similarity">
    <text evidence="2">Belongs to the glucose-1-phosphate thymidylyltransferase family.</text>
</comment>
<dbReference type="RefSeq" id="WP_021289406.1">
    <property type="nucleotide sequence ID" value="NZ_BNER01000010.1"/>
</dbReference>
<dbReference type="AlphaFoldDB" id="A0A024Q8T5"/>
<dbReference type="Pfam" id="PF00483">
    <property type="entry name" value="NTP_transferase"/>
    <property type="match status" value="1"/>
</dbReference>
<evidence type="ECO:0000256" key="9">
    <source>
        <dbReference type="ARBA" id="ARBA00032492"/>
    </source>
</evidence>
<comment type="caution">
    <text evidence="13">The sequence shown here is derived from an EMBL/GenBank/DDBJ whole genome shotgun (WGS) entry which is preliminary data.</text>
</comment>
<comment type="catalytic activity">
    <reaction evidence="11">
        <text>dTTP + alpha-D-glucose 1-phosphate + H(+) = dTDP-alpha-D-glucose + diphosphate</text>
        <dbReference type="Rhea" id="RHEA:15225"/>
        <dbReference type="ChEBI" id="CHEBI:15378"/>
        <dbReference type="ChEBI" id="CHEBI:33019"/>
        <dbReference type="ChEBI" id="CHEBI:37568"/>
        <dbReference type="ChEBI" id="CHEBI:57477"/>
        <dbReference type="ChEBI" id="CHEBI:58601"/>
        <dbReference type="EC" id="2.7.7.24"/>
    </reaction>
</comment>
<dbReference type="Proteomes" id="UP000028875">
    <property type="component" value="Unassembled WGS sequence"/>
</dbReference>
<dbReference type="GO" id="GO:0046872">
    <property type="term" value="F:metal ion binding"/>
    <property type="evidence" value="ECO:0007669"/>
    <property type="project" value="UniProtKB-KW"/>
</dbReference>
<dbReference type="InterPro" id="IPR005907">
    <property type="entry name" value="G1P_thy_trans_s"/>
</dbReference>
<evidence type="ECO:0000259" key="12">
    <source>
        <dbReference type="Pfam" id="PF00483"/>
    </source>
</evidence>
<dbReference type="SUPFAM" id="SSF53448">
    <property type="entry name" value="Nucleotide-diphospho-sugar transferases"/>
    <property type="match status" value="1"/>
</dbReference>
<protein>
    <recommendedName>
        <fullName evidence="4">Glucose-1-phosphate thymidylyltransferase</fullName>
        <ecNumber evidence="3">2.7.7.24</ecNumber>
    </recommendedName>
    <alternativeName>
        <fullName evidence="10">dTDP-glucose pyrophosphorylase</fullName>
    </alternativeName>
    <alternativeName>
        <fullName evidence="9">dTDP-glucose synthase</fullName>
    </alternativeName>
</protein>
<dbReference type="EC" id="2.7.7.24" evidence="3"/>
<sequence>MKGVILAGGLGTRLSPITKVINKHLLPVGCFPMIYHSIWKLKEIGVTDILLVINKKDTQDFKTIIGNGEALGVNIHYGLQLDAKGISDAVYVSKDFIQDDKFIVLLGDNLFEDSLVSYVENFKTQPVGAKIIVKQVGNPEQFGVASFNKMDNRITSILEKPKHPPSNYCVTGIYMYDSNVFKLIETLNPSNRGELEITDINNLYIQDRLMTYDVLSGWWIDAGTFQDYARANELILKKKLDN</sequence>
<dbReference type="PANTHER" id="PTHR43532">
    <property type="entry name" value="GLUCOSE-1-PHOSPHATE THYMIDYLYLTRANSFERASE"/>
    <property type="match status" value="1"/>
</dbReference>
<feature type="domain" description="Nucleotidyl transferase" evidence="12">
    <location>
        <begin position="2"/>
        <end position="237"/>
    </location>
</feature>
<reference evidence="14" key="2">
    <citation type="submission" date="2014-05" db="EMBL/GenBank/DDBJ databases">
        <title>Draft genome sequence of Virgibacillus massiliensis Vm-5.</title>
        <authorList>
            <person name="Khelaifia S."/>
            <person name="Croce O."/>
            <person name="Lagier J.C."/>
            <person name="Raoult D."/>
        </authorList>
    </citation>
    <scope>NUCLEOTIDE SEQUENCE [LARGE SCALE GENOMIC DNA]</scope>
    <source>
        <strain evidence="14">Vm-5</strain>
    </source>
</reference>
<keyword evidence="8" id="KW-0460">Magnesium</keyword>